<proteinExistence type="predicted"/>
<dbReference type="AlphaFoldDB" id="A0A2W7RI76"/>
<organism evidence="1 2">
    <name type="scientific">Hydrotalea sandarakina</name>
    <dbReference type="NCBI Taxonomy" id="1004304"/>
    <lineage>
        <taxon>Bacteria</taxon>
        <taxon>Pseudomonadati</taxon>
        <taxon>Bacteroidota</taxon>
        <taxon>Chitinophagia</taxon>
        <taxon>Chitinophagales</taxon>
        <taxon>Chitinophagaceae</taxon>
        <taxon>Hydrotalea</taxon>
    </lineage>
</organism>
<name>A0A2W7RI76_9BACT</name>
<keyword evidence="2" id="KW-1185">Reference proteome</keyword>
<dbReference type="Proteomes" id="UP000249720">
    <property type="component" value="Unassembled WGS sequence"/>
</dbReference>
<evidence type="ECO:0000313" key="1">
    <source>
        <dbReference type="EMBL" id="PZX60094.1"/>
    </source>
</evidence>
<comment type="caution">
    <text evidence="1">The sequence shown here is derived from an EMBL/GenBank/DDBJ whole genome shotgun (WGS) entry which is preliminary data.</text>
</comment>
<reference evidence="1 2" key="1">
    <citation type="submission" date="2018-06" db="EMBL/GenBank/DDBJ databases">
        <title>Genomic Encyclopedia of Archaeal and Bacterial Type Strains, Phase II (KMG-II): from individual species to whole genera.</title>
        <authorList>
            <person name="Goeker M."/>
        </authorList>
    </citation>
    <scope>NUCLEOTIDE SEQUENCE [LARGE SCALE GENOMIC DNA]</scope>
    <source>
        <strain evidence="1 2">DSM 23241</strain>
    </source>
</reference>
<protein>
    <submittedName>
        <fullName evidence="1">Uncharacterized protein</fullName>
    </submittedName>
</protein>
<dbReference type="RefSeq" id="WP_111297149.1">
    <property type="nucleotide sequence ID" value="NZ_QKZV01000011.1"/>
</dbReference>
<dbReference type="EMBL" id="QKZV01000011">
    <property type="protein sequence ID" value="PZX60094.1"/>
    <property type="molecule type" value="Genomic_DNA"/>
</dbReference>
<accession>A0A2W7RI76</accession>
<gene>
    <name evidence="1" type="ORF">LX80_02663</name>
</gene>
<sequence>MKNNLHFQFFEEKGKLFGLCNNTKRIICIDHKLIYKKEKPVVPQPPQNSEYEFEREYRLLDKLWEIEEEMNSYNTEQEEKKQPIKKDTIIRFLLLYPQNFKKFLQSIDKDFESILEQKQLSGILKAYHHRQSIQHQYQLKAFKIMHRENVWTSLRLNEEGEIREE</sequence>
<evidence type="ECO:0000313" key="2">
    <source>
        <dbReference type="Proteomes" id="UP000249720"/>
    </source>
</evidence>